<dbReference type="OrthoDB" id="691130at2759"/>
<name>A0A4C1XL97_EUMVA</name>
<protein>
    <submittedName>
        <fullName evidence="2">Uncharacterized protein</fullName>
    </submittedName>
</protein>
<reference evidence="2 3" key="1">
    <citation type="journal article" date="2019" name="Commun. Biol.">
        <title>The bagworm genome reveals a unique fibroin gene that provides high tensile strength.</title>
        <authorList>
            <person name="Kono N."/>
            <person name="Nakamura H."/>
            <person name="Ohtoshi R."/>
            <person name="Tomita M."/>
            <person name="Numata K."/>
            <person name="Arakawa K."/>
        </authorList>
    </citation>
    <scope>NUCLEOTIDE SEQUENCE [LARGE SCALE GENOMIC DNA]</scope>
</reference>
<organism evidence="2 3">
    <name type="scientific">Eumeta variegata</name>
    <name type="common">Bagworm moth</name>
    <name type="synonym">Eumeta japonica</name>
    <dbReference type="NCBI Taxonomy" id="151549"/>
    <lineage>
        <taxon>Eukaryota</taxon>
        <taxon>Metazoa</taxon>
        <taxon>Ecdysozoa</taxon>
        <taxon>Arthropoda</taxon>
        <taxon>Hexapoda</taxon>
        <taxon>Insecta</taxon>
        <taxon>Pterygota</taxon>
        <taxon>Neoptera</taxon>
        <taxon>Endopterygota</taxon>
        <taxon>Lepidoptera</taxon>
        <taxon>Glossata</taxon>
        <taxon>Ditrysia</taxon>
        <taxon>Tineoidea</taxon>
        <taxon>Psychidae</taxon>
        <taxon>Oiketicinae</taxon>
        <taxon>Eumeta</taxon>
    </lineage>
</organism>
<keyword evidence="3" id="KW-1185">Reference proteome</keyword>
<dbReference type="EMBL" id="BGZK01000857">
    <property type="protein sequence ID" value="GBP63059.1"/>
    <property type="molecule type" value="Genomic_DNA"/>
</dbReference>
<proteinExistence type="predicted"/>
<sequence>MRTAAGRPHIFIPLYMRCTLRFPSTNIRLEFQSLVEEGGGGVGGGGGGGAGPPGAPLPPLRITIPMDGDGRSPAPSPTAPTSLLRNCAKDSNSECGAPGLCLAIPSGPHRFTIYDSLIPAVRVRNLPDTGFLSCQPVKMSPSYSFFALYLHAARPLSFLCREAFTVRHNLTKCSVIQKRERRAPLPLDYGDVRVSTAGTISAANSCPTSPRGAGGGSAAANRRHADLGLVAQYAALADQRATPNGSSCAHPIGTHLGFFLYILWKTDILPRETPSSLHHTGFPLYRGLLPLFFGVVPSTAALELTIPPGSISAYIGGGVLPPSPYGRRAPSAGDQL</sequence>
<gene>
    <name evidence="2" type="ORF">EVAR_87431_1</name>
</gene>
<dbReference type="Proteomes" id="UP000299102">
    <property type="component" value="Unassembled WGS sequence"/>
</dbReference>
<accession>A0A4C1XL97</accession>
<feature type="region of interest" description="Disordered" evidence="1">
    <location>
        <begin position="40"/>
        <end position="59"/>
    </location>
</feature>
<evidence type="ECO:0000313" key="3">
    <source>
        <dbReference type="Proteomes" id="UP000299102"/>
    </source>
</evidence>
<evidence type="ECO:0000313" key="2">
    <source>
        <dbReference type="EMBL" id="GBP63059.1"/>
    </source>
</evidence>
<feature type="compositionally biased region" description="Gly residues" evidence="1">
    <location>
        <begin position="40"/>
        <end position="52"/>
    </location>
</feature>
<comment type="caution">
    <text evidence="2">The sequence shown here is derived from an EMBL/GenBank/DDBJ whole genome shotgun (WGS) entry which is preliminary data.</text>
</comment>
<dbReference type="AlphaFoldDB" id="A0A4C1XL97"/>
<evidence type="ECO:0000256" key="1">
    <source>
        <dbReference type="SAM" id="MobiDB-lite"/>
    </source>
</evidence>